<name>A0A915KBU3_ROMCU</name>
<dbReference type="AlphaFoldDB" id="A0A915KBU3"/>
<dbReference type="WBParaSite" id="nRc.2.0.1.t35384-RA">
    <property type="protein sequence ID" value="nRc.2.0.1.t35384-RA"/>
    <property type="gene ID" value="nRc.2.0.1.g35384"/>
</dbReference>
<proteinExistence type="predicted"/>
<organism evidence="1 2">
    <name type="scientific">Romanomermis culicivorax</name>
    <name type="common">Nematode worm</name>
    <dbReference type="NCBI Taxonomy" id="13658"/>
    <lineage>
        <taxon>Eukaryota</taxon>
        <taxon>Metazoa</taxon>
        <taxon>Ecdysozoa</taxon>
        <taxon>Nematoda</taxon>
        <taxon>Enoplea</taxon>
        <taxon>Dorylaimia</taxon>
        <taxon>Mermithida</taxon>
        <taxon>Mermithoidea</taxon>
        <taxon>Mermithidae</taxon>
        <taxon>Romanomermis</taxon>
    </lineage>
</organism>
<dbReference type="Proteomes" id="UP000887565">
    <property type="component" value="Unplaced"/>
</dbReference>
<evidence type="ECO:0000313" key="2">
    <source>
        <dbReference type="WBParaSite" id="nRc.2.0.1.t35384-RA"/>
    </source>
</evidence>
<keyword evidence="1" id="KW-1185">Reference proteome</keyword>
<evidence type="ECO:0000313" key="1">
    <source>
        <dbReference type="Proteomes" id="UP000887565"/>
    </source>
</evidence>
<sequence>MLPPPPGLPRPQVIQTSMDASQYLSSVESQAQSEEIPIAQDEQNACNHLFEALGLAHENKGNNINILDYKTSHCSFGFDLTSDEDNNGQWDLIQDGATNCAHITWNAKKLENTKRLEQQIKKKDLGLTTKLILAVAVLAVLMTTSVSNRSFIEKLNNGQVEVGLTLNFTATNVWSDRSSSSEK</sequence>
<accession>A0A915KBU3</accession>
<protein>
    <submittedName>
        <fullName evidence="2">Uncharacterized protein</fullName>
    </submittedName>
</protein>
<reference evidence="2" key="1">
    <citation type="submission" date="2022-11" db="UniProtKB">
        <authorList>
            <consortium name="WormBaseParasite"/>
        </authorList>
    </citation>
    <scope>IDENTIFICATION</scope>
</reference>